<reference evidence="2" key="1">
    <citation type="submission" date="2020-06" db="EMBL/GenBank/DDBJ databases">
        <title>Draft genome of Bugula neritina, a colonial animal packing powerful symbionts and potential medicines.</title>
        <authorList>
            <person name="Rayko M."/>
        </authorList>
    </citation>
    <scope>NUCLEOTIDE SEQUENCE [LARGE SCALE GENOMIC DNA]</scope>
    <source>
        <strain evidence="2">Kwan_BN1</strain>
    </source>
</reference>
<evidence type="ECO:0000256" key="1">
    <source>
        <dbReference type="SAM" id="MobiDB-lite"/>
    </source>
</evidence>
<feature type="region of interest" description="Disordered" evidence="1">
    <location>
        <begin position="432"/>
        <end position="489"/>
    </location>
</feature>
<dbReference type="OrthoDB" id="2250192at2759"/>
<organism evidence="2 3">
    <name type="scientific">Bugula neritina</name>
    <name type="common">Brown bryozoan</name>
    <name type="synonym">Sertularia neritina</name>
    <dbReference type="NCBI Taxonomy" id="10212"/>
    <lineage>
        <taxon>Eukaryota</taxon>
        <taxon>Metazoa</taxon>
        <taxon>Spiralia</taxon>
        <taxon>Lophotrochozoa</taxon>
        <taxon>Bryozoa</taxon>
        <taxon>Gymnolaemata</taxon>
        <taxon>Cheilostomatida</taxon>
        <taxon>Flustrina</taxon>
        <taxon>Buguloidea</taxon>
        <taxon>Bugulidae</taxon>
        <taxon>Bugula</taxon>
    </lineage>
</organism>
<feature type="compositionally biased region" description="Basic and acidic residues" evidence="1">
    <location>
        <begin position="459"/>
        <end position="472"/>
    </location>
</feature>
<sequence>MTIGEARAQGILDKDLTTFTDLKSGARFVSTKVHNIDSVVNPRTKNTISVYEAVKEGIIDEETGDYANLDENEKLNISTAIEKGLVKTRPLPTPVNDTPSLSITAVTNPNSGELLTVTQALQHGFLDRGRKHFCNPFTGTVCSLNEAINNGWVHLKSNIESQGFSYGAQNPSTGLQTFSILSVKDVRQGQELSVSLAIAQGILDSSKQKYRNNATGEVMSLDQAVKRNLIKLIPTPPAMLSPPMTPTYQLAANLPYQRHPHPKAGSTSTLHSRPIPNVFRPAPSSIHTGPASPATVITTVTAKNEPVYSQIIKTRSRQPSGASAATGPMTPKVEPIDIYKANTRGLLSHQTGEVTVPQYGISMLIDDAMIQGLITTRVPITMLLNQPYGPSSFAVSEAFQRGFVNPVTLAVRHPATGQFASLESALTNGLLQPRASTGNAPVQVRQDTVTYQPSRNKPRRSESMGKVESERRRTQRNTGTLPGSNKRTPLLVQSQEYNNYNSQTLHPGISHVPPASYPHTMTSGRIPKTNQHPTMTSTAANSGTLTINNNRVGTHLVNGKLYAAKPNYIINSRGHVVNRADGEVMHIQQALNLGIVQKLPDNEHQAGQSYVPASNMMFNRDDSVSDLSTRKSIVSCLGFCCARVIE</sequence>
<dbReference type="SUPFAM" id="SSF75399">
    <property type="entry name" value="Plakin repeat"/>
    <property type="match status" value="2"/>
</dbReference>
<protein>
    <submittedName>
        <fullName evidence="2">Shot</fullName>
    </submittedName>
</protein>
<dbReference type="GO" id="GO:0005856">
    <property type="term" value="C:cytoskeleton"/>
    <property type="evidence" value="ECO:0007669"/>
    <property type="project" value="InterPro"/>
</dbReference>
<dbReference type="Pfam" id="PF00681">
    <property type="entry name" value="Plectin"/>
    <property type="match status" value="1"/>
</dbReference>
<dbReference type="Gene3D" id="3.90.1290.10">
    <property type="entry name" value="Plakin repeat"/>
    <property type="match status" value="3"/>
</dbReference>
<gene>
    <name evidence="2" type="ORF">EB796_009628</name>
</gene>
<accession>A0A7J7K0B4</accession>
<name>A0A7J7K0B4_BUGNE</name>
<proteinExistence type="predicted"/>
<evidence type="ECO:0000313" key="3">
    <source>
        <dbReference type="Proteomes" id="UP000593567"/>
    </source>
</evidence>
<feature type="compositionally biased region" description="Polar residues" evidence="1">
    <location>
        <begin position="432"/>
        <end position="455"/>
    </location>
</feature>
<dbReference type="InterPro" id="IPR035915">
    <property type="entry name" value="Plakin_repeat_sf"/>
</dbReference>
<comment type="caution">
    <text evidence="2">The sequence shown here is derived from an EMBL/GenBank/DDBJ whole genome shotgun (WGS) entry which is preliminary data.</text>
</comment>
<dbReference type="SMART" id="SM00250">
    <property type="entry name" value="PLEC"/>
    <property type="match status" value="3"/>
</dbReference>
<dbReference type="InterPro" id="IPR001101">
    <property type="entry name" value="Plectin_repeat"/>
</dbReference>
<dbReference type="AlphaFoldDB" id="A0A7J7K0B4"/>
<evidence type="ECO:0000313" key="2">
    <source>
        <dbReference type="EMBL" id="KAF6032062.1"/>
    </source>
</evidence>
<dbReference type="Proteomes" id="UP000593567">
    <property type="component" value="Unassembled WGS sequence"/>
</dbReference>
<feature type="compositionally biased region" description="Polar residues" evidence="1">
    <location>
        <begin position="476"/>
        <end position="489"/>
    </location>
</feature>
<dbReference type="EMBL" id="VXIV02001537">
    <property type="protein sequence ID" value="KAF6032062.1"/>
    <property type="molecule type" value="Genomic_DNA"/>
</dbReference>
<keyword evidence="3" id="KW-1185">Reference proteome</keyword>